<dbReference type="RefSeq" id="WP_007196826.1">
    <property type="nucleotide sequence ID" value="NZ_CM002917.1"/>
</dbReference>
<evidence type="ECO:0000313" key="10">
    <source>
        <dbReference type="EMBL" id="EDQ33820.1"/>
    </source>
</evidence>
<dbReference type="PANTHER" id="PTHR11727">
    <property type="entry name" value="DIMETHYLADENOSINE TRANSFERASE"/>
    <property type="match status" value="1"/>
</dbReference>
<comment type="function">
    <text evidence="7">Specifically dimethylates two adjacent adenosines (A1518 and A1519) in the loop of a conserved hairpin near the 3'-end of 16S rRNA in the 30S particle. May play a critical role in biogenesis of 30S subunits.</text>
</comment>
<evidence type="ECO:0000256" key="8">
    <source>
        <dbReference type="PROSITE-ProRule" id="PRU01026"/>
    </source>
</evidence>
<dbReference type="SMART" id="SM00650">
    <property type="entry name" value="rADc"/>
    <property type="match status" value="1"/>
</dbReference>
<feature type="binding site" evidence="7 8">
    <location>
        <position position="78"/>
    </location>
    <ligand>
        <name>S-adenosyl-L-methionine</name>
        <dbReference type="ChEBI" id="CHEBI:59789"/>
    </ligand>
</feature>
<evidence type="ECO:0000256" key="1">
    <source>
        <dbReference type="ARBA" id="ARBA00022490"/>
    </source>
</evidence>
<evidence type="ECO:0000313" key="11">
    <source>
        <dbReference type="Proteomes" id="UP000004291"/>
    </source>
</evidence>
<protein>
    <recommendedName>
        <fullName evidence="7">Ribosomal RNA small subunit methyltransferase A</fullName>
        <ecNumber evidence="7">2.1.1.182</ecNumber>
    </recommendedName>
    <alternativeName>
        <fullName evidence="7">16S rRNA (adenine(1518)-N(6)/adenine(1519)-N(6))-dimethyltransferase</fullName>
    </alternativeName>
    <alternativeName>
        <fullName evidence="7">16S rRNA dimethyladenosine transferase</fullName>
    </alternativeName>
    <alternativeName>
        <fullName evidence="7">16S rRNA dimethylase</fullName>
    </alternativeName>
    <alternativeName>
        <fullName evidence="7">S-adenosylmethionine-6-N', N'-adenosyl(rRNA) dimethyltransferase</fullName>
    </alternativeName>
</protein>
<evidence type="ECO:0000256" key="4">
    <source>
        <dbReference type="ARBA" id="ARBA00022679"/>
    </source>
</evidence>
<dbReference type="InterPro" id="IPR011530">
    <property type="entry name" value="rRNA_adenine_dimethylase"/>
</dbReference>
<keyword evidence="4 7" id="KW-0808">Transferase</keyword>
<dbReference type="GO" id="GO:0003723">
    <property type="term" value="F:RNA binding"/>
    <property type="evidence" value="ECO:0007669"/>
    <property type="project" value="UniProtKB-UniRule"/>
</dbReference>
<dbReference type="Proteomes" id="UP000004291">
    <property type="component" value="Chromosome"/>
</dbReference>
<evidence type="ECO:0000256" key="5">
    <source>
        <dbReference type="ARBA" id="ARBA00022691"/>
    </source>
</evidence>
<sequence length="276" mass="29600">MALAHDGLPPLRDIVATYGLAPRKALGQNFLFDLNLTGKIARAAGPLEGFTIFEIGPGPGGLTRALLEQGAERVVAIERDQRCLPVLEEISAHYPGKLEVVEADALDVDLAALAGGAPAKIVANLPYNVGTQLLINWLTVNPKAPFWTSMTLMFQKEVGQRIIAAPGSNHFGRLGVLAGWLTHADILFDVPPQAFTPPPKVTSSVVQLVPRADPLPCELAKLERVTQAAFGQRRKMLRQSLKPLGGEALLESVGIDPARRAETLSVEEFCALARAI</sequence>
<dbReference type="FunFam" id="1.10.8.100:FF:000001">
    <property type="entry name" value="Ribosomal RNA small subunit methyltransferase A"/>
    <property type="match status" value="1"/>
</dbReference>
<keyword evidence="6 7" id="KW-0694">RNA-binding</keyword>
<dbReference type="InterPro" id="IPR029063">
    <property type="entry name" value="SAM-dependent_MTases_sf"/>
</dbReference>
<keyword evidence="1 7" id="KW-0963">Cytoplasm</keyword>
<evidence type="ECO:0000256" key="6">
    <source>
        <dbReference type="ARBA" id="ARBA00022884"/>
    </source>
</evidence>
<feature type="binding site" evidence="7 8">
    <location>
        <position position="124"/>
    </location>
    <ligand>
        <name>S-adenosyl-L-methionine</name>
        <dbReference type="ChEBI" id="CHEBI:59789"/>
    </ligand>
</feature>
<dbReference type="PANTHER" id="PTHR11727:SF7">
    <property type="entry name" value="DIMETHYLADENOSINE TRANSFERASE-RELATED"/>
    <property type="match status" value="1"/>
</dbReference>
<dbReference type="InterPro" id="IPR001737">
    <property type="entry name" value="KsgA/Erm"/>
</dbReference>
<dbReference type="HOGENOM" id="CLU_041220_0_1_5"/>
<dbReference type="PROSITE" id="PS01131">
    <property type="entry name" value="RRNA_A_DIMETH"/>
    <property type="match status" value="1"/>
</dbReference>
<dbReference type="InterPro" id="IPR020598">
    <property type="entry name" value="rRNA_Ade_methylase_Trfase_N"/>
</dbReference>
<keyword evidence="3 7" id="KW-0489">Methyltransferase</keyword>
<dbReference type="STRING" id="411684.HPDFL43_05185"/>
<dbReference type="CDD" id="cd02440">
    <property type="entry name" value="AdoMet_MTases"/>
    <property type="match status" value="1"/>
</dbReference>
<feature type="domain" description="Ribosomal RNA adenine methylase transferase N-terminal" evidence="9">
    <location>
        <begin position="36"/>
        <end position="212"/>
    </location>
</feature>
<feature type="binding site" evidence="7 8">
    <location>
        <position position="31"/>
    </location>
    <ligand>
        <name>S-adenosyl-L-methionine</name>
        <dbReference type="ChEBI" id="CHEBI:59789"/>
    </ligand>
</feature>
<reference evidence="10 11" key="1">
    <citation type="submission" date="2007-10" db="EMBL/GenBank/DDBJ databases">
        <authorList>
            <person name="Wagner-Dobler I."/>
            <person name="Ferriera S."/>
            <person name="Johnson J."/>
            <person name="Kravitz S."/>
            <person name="Beeson K."/>
            <person name="Sutton G."/>
            <person name="Rogers Y.-H."/>
            <person name="Friedman R."/>
            <person name="Frazier M."/>
            <person name="Venter J.C."/>
        </authorList>
    </citation>
    <scope>NUCLEOTIDE SEQUENCE [LARGE SCALE GENOMIC DNA]</scope>
    <source>
        <strain evidence="10 11">DFL-43</strain>
    </source>
</reference>
<dbReference type="PROSITE" id="PS51689">
    <property type="entry name" value="SAM_RNA_A_N6_MT"/>
    <property type="match status" value="1"/>
</dbReference>
<evidence type="ECO:0000256" key="7">
    <source>
        <dbReference type="HAMAP-Rule" id="MF_00607"/>
    </source>
</evidence>
<organism evidence="10 11">
    <name type="scientific">Hoeflea phototrophica (strain DSM 17068 / NCIMB 14078 / DFL-43)</name>
    <dbReference type="NCBI Taxonomy" id="411684"/>
    <lineage>
        <taxon>Bacteria</taxon>
        <taxon>Pseudomonadati</taxon>
        <taxon>Pseudomonadota</taxon>
        <taxon>Alphaproteobacteria</taxon>
        <taxon>Hyphomicrobiales</taxon>
        <taxon>Rhizobiaceae</taxon>
        <taxon>Hoeflea</taxon>
    </lineage>
</organism>
<dbReference type="Gene3D" id="3.40.50.150">
    <property type="entry name" value="Vaccinia Virus protein VP39"/>
    <property type="match status" value="1"/>
</dbReference>
<dbReference type="GO" id="GO:0052908">
    <property type="term" value="F:16S rRNA (adenine(1518)-N(6)/adenine(1519)-N(6))-dimethyltransferase activity"/>
    <property type="evidence" value="ECO:0007669"/>
    <property type="project" value="UniProtKB-EC"/>
</dbReference>
<comment type="catalytic activity">
    <reaction evidence="7">
        <text>adenosine(1518)/adenosine(1519) in 16S rRNA + 4 S-adenosyl-L-methionine = N(6)-dimethyladenosine(1518)/N(6)-dimethyladenosine(1519) in 16S rRNA + 4 S-adenosyl-L-homocysteine + 4 H(+)</text>
        <dbReference type="Rhea" id="RHEA:19609"/>
        <dbReference type="Rhea" id="RHEA-COMP:10232"/>
        <dbReference type="Rhea" id="RHEA-COMP:10233"/>
        <dbReference type="ChEBI" id="CHEBI:15378"/>
        <dbReference type="ChEBI" id="CHEBI:57856"/>
        <dbReference type="ChEBI" id="CHEBI:59789"/>
        <dbReference type="ChEBI" id="CHEBI:74411"/>
        <dbReference type="ChEBI" id="CHEBI:74493"/>
        <dbReference type="EC" id="2.1.1.182"/>
    </reaction>
</comment>
<feature type="binding site" evidence="7 8">
    <location>
        <position position="56"/>
    </location>
    <ligand>
        <name>S-adenosyl-L-methionine</name>
        <dbReference type="ChEBI" id="CHEBI:59789"/>
    </ligand>
</feature>
<accession>A9D462</accession>
<keyword evidence="11" id="KW-1185">Reference proteome</keyword>
<dbReference type="eggNOG" id="COG0030">
    <property type="taxonomic scope" value="Bacteria"/>
</dbReference>
<evidence type="ECO:0000256" key="3">
    <source>
        <dbReference type="ARBA" id="ARBA00022603"/>
    </source>
</evidence>
<comment type="subcellular location">
    <subcellularLocation>
        <location evidence="7">Cytoplasm</location>
    </subcellularLocation>
</comment>
<evidence type="ECO:0000259" key="9">
    <source>
        <dbReference type="SMART" id="SM00650"/>
    </source>
</evidence>
<proteinExistence type="inferred from homology"/>
<dbReference type="SUPFAM" id="SSF53335">
    <property type="entry name" value="S-adenosyl-L-methionine-dependent methyltransferases"/>
    <property type="match status" value="1"/>
</dbReference>
<dbReference type="AlphaFoldDB" id="A9D462"/>
<dbReference type="NCBIfam" id="TIGR00755">
    <property type="entry name" value="ksgA"/>
    <property type="match status" value="1"/>
</dbReference>
<dbReference type="InterPro" id="IPR020596">
    <property type="entry name" value="rRNA_Ade_Mease_Trfase_CS"/>
</dbReference>
<dbReference type="InterPro" id="IPR023165">
    <property type="entry name" value="rRNA_Ade_diMease-like_C"/>
</dbReference>
<dbReference type="EMBL" id="ABIA03000002">
    <property type="protein sequence ID" value="EDQ33820.1"/>
    <property type="molecule type" value="Genomic_DNA"/>
</dbReference>
<keyword evidence="5 7" id="KW-0949">S-adenosyl-L-methionine</keyword>
<gene>
    <name evidence="7" type="primary">rsmA</name>
    <name evidence="7" type="synonym">ksgA</name>
    <name evidence="10" type="ORF">HPDFL43_05185</name>
</gene>
<dbReference type="HAMAP" id="MF_00607">
    <property type="entry name" value="16SrRNA_methyltr_A"/>
    <property type="match status" value="1"/>
</dbReference>
<comment type="caution">
    <text evidence="10">The sequence shown here is derived from an EMBL/GenBank/DDBJ whole genome shotgun (WGS) entry which is preliminary data.</text>
</comment>
<keyword evidence="2 7" id="KW-0698">rRNA processing</keyword>
<feature type="binding site" evidence="7 8">
    <location>
        <position position="104"/>
    </location>
    <ligand>
        <name>S-adenosyl-L-methionine</name>
        <dbReference type="ChEBI" id="CHEBI:59789"/>
    </ligand>
</feature>
<dbReference type="Gene3D" id="1.10.8.100">
    <property type="entry name" value="Ribosomal RNA adenine dimethylase-like, domain 2"/>
    <property type="match status" value="1"/>
</dbReference>
<dbReference type="Pfam" id="PF00398">
    <property type="entry name" value="RrnaAD"/>
    <property type="match status" value="1"/>
</dbReference>
<dbReference type="EC" id="2.1.1.182" evidence="7"/>
<dbReference type="OrthoDB" id="9814755at2"/>
<feature type="binding site" evidence="7 8">
    <location>
        <position position="29"/>
    </location>
    <ligand>
        <name>S-adenosyl-L-methionine</name>
        <dbReference type="ChEBI" id="CHEBI:59789"/>
    </ligand>
</feature>
<dbReference type="GO" id="GO:0005829">
    <property type="term" value="C:cytosol"/>
    <property type="evidence" value="ECO:0007669"/>
    <property type="project" value="TreeGrafter"/>
</dbReference>
<name>A9D462_HOEPD</name>
<reference evidence="10 11" key="2">
    <citation type="submission" date="2012-06" db="EMBL/GenBank/DDBJ databases">
        <authorList>
            <person name="Fiebig A."/>
        </authorList>
    </citation>
    <scope>NUCLEOTIDE SEQUENCE [LARGE SCALE GENOMIC DNA]</scope>
    <source>
        <strain evidence="10 11">DFL-43</strain>
    </source>
</reference>
<comment type="similarity">
    <text evidence="7">Belongs to the class I-like SAM-binding methyltransferase superfamily. rRNA adenine N(6)-methyltransferase family. RsmA subfamily.</text>
</comment>
<evidence type="ECO:0000256" key="2">
    <source>
        <dbReference type="ARBA" id="ARBA00022552"/>
    </source>
</evidence>